<comment type="caution">
    <text evidence="2">The sequence shown here is derived from an EMBL/GenBank/DDBJ whole genome shotgun (WGS) entry which is preliminary data.</text>
</comment>
<evidence type="ECO:0000313" key="3">
    <source>
        <dbReference type="Proteomes" id="UP001375812"/>
    </source>
</evidence>
<evidence type="ECO:0000259" key="1">
    <source>
        <dbReference type="Pfam" id="PF13521"/>
    </source>
</evidence>
<dbReference type="InterPro" id="IPR038727">
    <property type="entry name" value="NadR/Ttd14_AAA_dom"/>
</dbReference>
<accession>A0ABU8PB12</accession>
<organism evidence="2 3">
    <name type="scientific">Ochrobactrum vermis</name>
    <dbReference type="NCBI Taxonomy" id="1827297"/>
    <lineage>
        <taxon>Bacteria</taxon>
        <taxon>Pseudomonadati</taxon>
        <taxon>Pseudomonadota</taxon>
        <taxon>Alphaproteobacteria</taxon>
        <taxon>Hyphomicrobiales</taxon>
        <taxon>Brucellaceae</taxon>
        <taxon>Brucella/Ochrobactrum group</taxon>
        <taxon>Ochrobactrum</taxon>
    </lineage>
</organism>
<gene>
    <name evidence="2" type="ORF">WH297_02480</name>
</gene>
<keyword evidence="3" id="KW-1185">Reference proteome</keyword>
<evidence type="ECO:0000313" key="2">
    <source>
        <dbReference type="EMBL" id="MEJ5018611.1"/>
    </source>
</evidence>
<dbReference type="EMBL" id="JBBGZH010000001">
    <property type="protein sequence ID" value="MEJ5018611.1"/>
    <property type="molecule type" value="Genomic_DNA"/>
</dbReference>
<dbReference type="Proteomes" id="UP001375812">
    <property type="component" value="Unassembled WGS sequence"/>
</dbReference>
<feature type="domain" description="NadR/Ttd14 AAA" evidence="1">
    <location>
        <begin position="9"/>
        <end position="172"/>
    </location>
</feature>
<dbReference type="Gene3D" id="3.40.50.300">
    <property type="entry name" value="P-loop containing nucleotide triphosphate hydrolases"/>
    <property type="match status" value="1"/>
</dbReference>
<name>A0ABU8PB12_9HYPH</name>
<dbReference type="Pfam" id="PF13521">
    <property type="entry name" value="AAA_28"/>
    <property type="match status" value="1"/>
</dbReference>
<dbReference type="SUPFAM" id="SSF52540">
    <property type="entry name" value="P-loop containing nucleoside triphosphate hydrolases"/>
    <property type="match status" value="1"/>
</dbReference>
<proteinExistence type="predicted"/>
<dbReference type="RefSeq" id="WP_105541187.1">
    <property type="nucleotide sequence ID" value="NZ_JBBGZH010000001.1"/>
</dbReference>
<protein>
    <submittedName>
        <fullName evidence="2">AAA family ATPase</fullName>
    </submittedName>
</protein>
<reference evidence="2 3" key="1">
    <citation type="submission" date="2023-12" db="EMBL/GenBank/DDBJ databases">
        <title>Gut-associated functions are favored during microbiome assembly across C. elegans life.</title>
        <authorList>
            <person name="Zimmermann J."/>
        </authorList>
    </citation>
    <scope>NUCLEOTIDE SEQUENCE [LARGE SCALE GENOMIC DNA]</scope>
    <source>
        <strain evidence="2 3">MYb71</strain>
    </source>
</reference>
<dbReference type="InterPro" id="IPR027417">
    <property type="entry name" value="P-loop_NTPase"/>
</dbReference>
<sequence length="185" mass="21045">MTQDHRRFIIISGGPGSGKSTLIDALEKDGFSRTVEAGRAIIQDQVAISGNALPWGDRALFAELMLCWEMRSHAMAEQQRGTVFFDRGVPDVIGYLTLCNLPIPRHMEEAARQFRYNRTVFLTPPWAEIFGQDAERKQDFEEAIRTFDAMEKTYRQLGYEIALLPKSSVEERVSFIKQALPSVFL</sequence>